<sequence>VKWDSLSEWLSYGDGCYWVNGKAGSGKPTLMKYLREGRRTTGALLRWAGTKRLVIETFFFWDAGTPLQKSKTGLLRSLLFDILRRRQKLIPVLFPGVCRSTISGQLRGPLELSFIELRKAFMTLMNSVQDNLGVCFIVDGIDEYEGDQDDLVELFSQATTSSSVKMLISSRPIPSCVFALLGSCSLRLQDLTFNDVKQYSEDSLGKHSLMQAELANPGATAQLISGITSKAMGVFLWVALVVRLLRQGLQEYGSISDLQRKLDELPPDLEKLYQHMLSSMSLSDRIQGSKLLQVVLRSTETHGNYPMTVLQLSFAEEGDYVRPFWSKISPIPTQEEIWRCEGTGGRMRS</sequence>
<organism evidence="3 4">
    <name type="scientific">Glonium stellatum</name>
    <dbReference type="NCBI Taxonomy" id="574774"/>
    <lineage>
        <taxon>Eukaryota</taxon>
        <taxon>Fungi</taxon>
        <taxon>Dikarya</taxon>
        <taxon>Ascomycota</taxon>
        <taxon>Pezizomycotina</taxon>
        <taxon>Dothideomycetes</taxon>
        <taxon>Pleosporomycetidae</taxon>
        <taxon>Gloniales</taxon>
        <taxon>Gloniaceae</taxon>
        <taxon>Glonium</taxon>
    </lineage>
</organism>
<feature type="non-terminal residue" evidence="3">
    <location>
        <position position="1"/>
    </location>
</feature>
<dbReference type="Pfam" id="PF24883">
    <property type="entry name" value="NPHP3_N"/>
    <property type="match status" value="1"/>
</dbReference>
<keyword evidence="1" id="KW-0677">Repeat</keyword>
<dbReference type="Proteomes" id="UP000250140">
    <property type="component" value="Unassembled WGS sequence"/>
</dbReference>
<dbReference type="EMBL" id="KV749480">
    <property type="protein sequence ID" value="OCL09227.1"/>
    <property type="molecule type" value="Genomic_DNA"/>
</dbReference>
<reference evidence="3 4" key="1">
    <citation type="journal article" date="2016" name="Nat. Commun.">
        <title>Ectomycorrhizal ecology is imprinted in the genome of the dominant symbiotic fungus Cenococcum geophilum.</title>
        <authorList>
            <consortium name="DOE Joint Genome Institute"/>
            <person name="Peter M."/>
            <person name="Kohler A."/>
            <person name="Ohm R.A."/>
            <person name="Kuo A."/>
            <person name="Krutzmann J."/>
            <person name="Morin E."/>
            <person name="Arend M."/>
            <person name="Barry K.W."/>
            <person name="Binder M."/>
            <person name="Choi C."/>
            <person name="Clum A."/>
            <person name="Copeland A."/>
            <person name="Grisel N."/>
            <person name="Haridas S."/>
            <person name="Kipfer T."/>
            <person name="LaButti K."/>
            <person name="Lindquist E."/>
            <person name="Lipzen A."/>
            <person name="Maire R."/>
            <person name="Meier B."/>
            <person name="Mihaltcheva S."/>
            <person name="Molinier V."/>
            <person name="Murat C."/>
            <person name="Poggeler S."/>
            <person name="Quandt C.A."/>
            <person name="Sperisen C."/>
            <person name="Tritt A."/>
            <person name="Tisserant E."/>
            <person name="Crous P.W."/>
            <person name="Henrissat B."/>
            <person name="Nehls U."/>
            <person name="Egli S."/>
            <person name="Spatafora J.W."/>
            <person name="Grigoriev I.V."/>
            <person name="Martin F.M."/>
        </authorList>
    </citation>
    <scope>NUCLEOTIDE SEQUENCE [LARGE SCALE GENOMIC DNA]</scope>
    <source>
        <strain evidence="3 4">CBS 207.34</strain>
    </source>
</reference>
<keyword evidence="4" id="KW-1185">Reference proteome</keyword>
<dbReference type="InterPro" id="IPR056884">
    <property type="entry name" value="NPHP3-like_N"/>
</dbReference>
<dbReference type="AlphaFoldDB" id="A0A8E2JTZ6"/>
<evidence type="ECO:0000313" key="4">
    <source>
        <dbReference type="Proteomes" id="UP000250140"/>
    </source>
</evidence>
<dbReference type="OrthoDB" id="443402at2759"/>
<evidence type="ECO:0000313" key="3">
    <source>
        <dbReference type="EMBL" id="OCL09227.1"/>
    </source>
</evidence>
<feature type="domain" description="Nephrocystin 3-like N-terminal" evidence="2">
    <location>
        <begin position="5"/>
        <end position="171"/>
    </location>
</feature>
<name>A0A8E2JTZ6_9PEZI</name>
<protein>
    <recommendedName>
        <fullName evidence="2">Nephrocystin 3-like N-terminal domain-containing protein</fullName>
    </recommendedName>
</protein>
<accession>A0A8E2JTZ6</accession>
<gene>
    <name evidence="3" type="ORF">AOQ84DRAFT_291652</name>
</gene>
<evidence type="ECO:0000259" key="2">
    <source>
        <dbReference type="Pfam" id="PF24883"/>
    </source>
</evidence>
<evidence type="ECO:0000256" key="1">
    <source>
        <dbReference type="ARBA" id="ARBA00022737"/>
    </source>
</evidence>
<proteinExistence type="predicted"/>
<dbReference type="PANTHER" id="PTHR10039:SF5">
    <property type="entry name" value="NACHT DOMAIN-CONTAINING PROTEIN"/>
    <property type="match status" value="1"/>
</dbReference>
<dbReference type="PANTHER" id="PTHR10039">
    <property type="entry name" value="AMELOGENIN"/>
    <property type="match status" value="1"/>
</dbReference>